<evidence type="ECO:0000256" key="6">
    <source>
        <dbReference type="ARBA" id="ARBA00030512"/>
    </source>
</evidence>
<dbReference type="Gene3D" id="3.30.379.10">
    <property type="entry name" value="Chitobiase/beta-hexosaminidase domain 2-like"/>
    <property type="match status" value="1"/>
</dbReference>
<name>A0A396RLJ2_9SPHN</name>
<comment type="similarity">
    <text evidence="2">Belongs to the glycosyl hydrolase 20 family.</text>
</comment>
<accession>A0A396RLJ2</accession>
<feature type="signal peptide" evidence="10">
    <location>
        <begin position="1"/>
        <end position="18"/>
    </location>
</feature>
<sequence length="844" mass="91192">MRRLIAVLALGVSAPALAQSAGPAQTQLDDLAGKLGYRFTIIDNNPVDCPGNAGGCFISEIAITTPAELPRALATAPIELRYSYVARVLSAESDTFENRLINGDLNALSLKPGKTLRPATTYRIRLTGTGHFFSTYYPMPNAHLMLPGLQGRVIAASRPAIDPETGLEYLPFVAPMTDEAELATAAPDDRTRWRTPERAFAINTERGVGGEPAHAILPAPRSVKPGDGAPVDLTRGVDLRLTGLTREAVAPALDALALGTGNVPLTIGIDRALGAEGYRLTVKDNAVAIVAGDAAGASHALRSLAQQAAYTKGRVAPMTVEDAPRFGFRGLHIDFARNFHSKALLLKLIEQMAVFKLNTLHLHLGDDEGWRMEIKALPELTEIGAFRCFDASETRCLQPQLGADPDPEAPVNGFLSQADYLELLAAAKARHIEVIPSFDMPGHSRAAIRAMEVRHERLTAAGKPAEAARYRLVEPADTTEYRSIQNYDDNTLNVCIDSTYRFLDTMIDEVAALHRQAGLPLKTYHIGADETAGAWGESPACKAMMAKTGLKPAELGAHFIERVSNDLAKKGIAAAGWSDGMGHTKPENMPKGVQTNIWGGLFGGGVAEAHNQANRGWKTVISIPDIAYLDMPYAPHPMERGYDWAAREVEPFETFAFMPENLPANAAVALDIKARPGKLADSAPLQPGRGMAGMQAQLWSETIRSDDQVEYMFFPRLMALAERAWHRADWEPPYVAGATYAHGDARVDRAAILADWRDFTARAAAQLPALDKADIAYRLAPPGARIADGRLEANTELPGIAIEYRVGEGAWQRYTAPVAVSGPVTLRTRSPDGKRASRSVKVEP</sequence>
<dbReference type="GO" id="GO:0030203">
    <property type="term" value="P:glycosaminoglycan metabolic process"/>
    <property type="evidence" value="ECO:0007669"/>
    <property type="project" value="TreeGrafter"/>
</dbReference>
<feature type="compositionally biased region" description="Basic and acidic residues" evidence="9">
    <location>
        <begin position="829"/>
        <end position="844"/>
    </location>
</feature>
<proteinExistence type="inferred from homology"/>
<evidence type="ECO:0000256" key="7">
    <source>
        <dbReference type="ARBA" id="ARBA00033000"/>
    </source>
</evidence>
<keyword evidence="10" id="KW-0732">Signal</keyword>
<evidence type="ECO:0000256" key="5">
    <source>
        <dbReference type="ARBA" id="ARBA00023295"/>
    </source>
</evidence>
<dbReference type="RefSeq" id="WP_118864391.1">
    <property type="nucleotide sequence ID" value="NZ_QWLV01000005.1"/>
</dbReference>
<dbReference type="Pfam" id="PF02838">
    <property type="entry name" value="Glyco_hydro_20b"/>
    <property type="match status" value="1"/>
</dbReference>
<dbReference type="Proteomes" id="UP000266693">
    <property type="component" value="Unassembled WGS sequence"/>
</dbReference>
<dbReference type="EMBL" id="QWLV01000005">
    <property type="protein sequence ID" value="RHW17224.1"/>
    <property type="molecule type" value="Genomic_DNA"/>
</dbReference>
<dbReference type="InterPro" id="IPR015882">
    <property type="entry name" value="HEX_bac_N"/>
</dbReference>
<dbReference type="OrthoDB" id="9763537at2"/>
<dbReference type="CDD" id="cd02847">
    <property type="entry name" value="E_set_Chitobiase_C"/>
    <property type="match status" value="1"/>
</dbReference>
<keyword evidence="5" id="KW-0326">Glycosidase</keyword>
<dbReference type="SUPFAM" id="SSF49384">
    <property type="entry name" value="Carbohydrate-binding domain"/>
    <property type="match status" value="1"/>
</dbReference>
<organism evidence="12 13">
    <name type="scientific">Sphingomonas gilva</name>
    <dbReference type="NCBI Taxonomy" id="2305907"/>
    <lineage>
        <taxon>Bacteria</taxon>
        <taxon>Pseudomonadati</taxon>
        <taxon>Pseudomonadota</taxon>
        <taxon>Alphaproteobacteria</taxon>
        <taxon>Sphingomonadales</taxon>
        <taxon>Sphingomonadaceae</taxon>
        <taxon>Sphingomonas</taxon>
    </lineage>
</organism>
<dbReference type="GO" id="GO:0005975">
    <property type="term" value="P:carbohydrate metabolic process"/>
    <property type="evidence" value="ECO:0007669"/>
    <property type="project" value="InterPro"/>
</dbReference>
<evidence type="ECO:0000313" key="12">
    <source>
        <dbReference type="EMBL" id="RHW17224.1"/>
    </source>
</evidence>
<dbReference type="InterPro" id="IPR004866">
    <property type="entry name" value="CHB/HEX_N_dom"/>
</dbReference>
<dbReference type="EC" id="3.2.1.52" evidence="3"/>
<evidence type="ECO:0000256" key="3">
    <source>
        <dbReference type="ARBA" id="ARBA00012663"/>
    </source>
</evidence>
<dbReference type="InterPro" id="IPR004867">
    <property type="entry name" value="CHB_C_dom"/>
</dbReference>
<dbReference type="Pfam" id="PF03174">
    <property type="entry name" value="CHB_HEX_C"/>
    <property type="match status" value="1"/>
</dbReference>
<dbReference type="Gene3D" id="2.60.40.290">
    <property type="match status" value="1"/>
</dbReference>
<feature type="chain" id="PRO_5017270590" description="beta-N-acetylhexosaminidase" evidence="10">
    <location>
        <begin position="19"/>
        <end position="844"/>
    </location>
</feature>
<dbReference type="InterPro" id="IPR015883">
    <property type="entry name" value="Glyco_hydro_20_cat"/>
</dbReference>
<evidence type="ECO:0000256" key="2">
    <source>
        <dbReference type="ARBA" id="ARBA00006285"/>
    </source>
</evidence>
<feature type="region of interest" description="Disordered" evidence="9">
    <location>
        <begin position="824"/>
        <end position="844"/>
    </location>
</feature>
<dbReference type="GO" id="GO:0030247">
    <property type="term" value="F:polysaccharide binding"/>
    <property type="evidence" value="ECO:0007669"/>
    <property type="project" value="InterPro"/>
</dbReference>
<dbReference type="InterPro" id="IPR017853">
    <property type="entry name" value="GH"/>
</dbReference>
<keyword evidence="13" id="KW-1185">Reference proteome</keyword>
<dbReference type="SUPFAM" id="SSF51445">
    <property type="entry name" value="(Trans)glycosidases"/>
    <property type="match status" value="1"/>
</dbReference>
<evidence type="ECO:0000313" key="13">
    <source>
        <dbReference type="Proteomes" id="UP000266693"/>
    </source>
</evidence>
<dbReference type="InterPro" id="IPR029018">
    <property type="entry name" value="Hex-like_dom2"/>
</dbReference>
<evidence type="ECO:0000256" key="10">
    <source>
        <dbReference type="SAM" id="SignalP"/>
    </source>
</evidence>
<comment type="catalytic activity">
    <reaction evidence="1">
        <text>Hydrolysis of terminal non-reducing N-acetyl-D-hexosamine residues in N-acetyl-beta-D-hexosaminides.</text>
        <dbReference type="EC" id="3.2.1.52"/>
    </reaction>
</comment>
<feature type="active site" description="Proton donor" evidence="8">
    <location>
        <position position="530"/>
    </location>
</feature>
<dbReference type="InterPro" id="IPR013783">
    <property type="entry name" value="Ig-like_fold"/>
</dbReference>
<dbReference type="InterPro" id="IPR012291">
    <property type="entry name" value="CBM2_carb-bd_dom_sf"/>
</dbReference>
<dbReference type="PANTHER" id="PTHR22600:SF57">
    <property type="entry name" value="BETA-N-ACETYLHEXOSAMINIDASE"/>
    <property type="match status" value="1"/>
</dbReference>
<dbReference type="GO" id="GO:0004563">
    <property type="term" value="F:beta-N-acetylhexosaminidase activity"/>
    <property type="evidence" value="ECO:0007669"/>
    <property type="project" value="UniProtKB-EC"/>
</dbReference>
<dbReference type="InterPro" id="IPR014756">
    <property type="entry name" value="Ig_E-set"/>
</dbReference>
<dbReference type="Pfam" id="PF03173">
    <property type="entry name" value="CHB_HEX"/>
    <property type="match status" value="1"/>
</dbReference>
<dbReference type="SMART" id="SM01081">
    <property type="entry name" value="CHB_HEX"/>
    <property type="match status" value="1"/>
</dbReference>
<dbReference type="Gene3D" id="3.20.20.80">
    <property type="entry name" value="Glycosidases"/>
    <property type="match status" value="1"/>
</dbReference>
<evidence type="ECO:0000256" key="4">
    <source>
        <dbReference type="ARBA" id="ARBA00022801"/>
    </source>
</evidence>
<dbReference type="Pfam" id="PF00728">
    <property type="entry name" value="Glyco_hydro_20"/>
    <property type="match status" value="1"/>
</dbReference>
<dbReference type="InterPro" id="IPR008965">
    <property type="entry name" value="CBM2/CBM3_carb-bd_dom_sf"/>
</dbReference>
<dbReference type="AlphaFoldDB" id="A0A396RLJ2"/>
<dbReference type="PANTHER" id="PTHR22600">
    <property type="entry name" value="BETA-HEXOSAMINIDASE"/>
    <property type="match status" value="1"/>
</dbReference>
<dbReference type="SUPFAM" id="SSF55545">
    <property type="entry name" value="beta-N-acetylhexosaminidase-like domain"/>
    <property type="match status" value="1"/>
</dbReference>
<dbReference type="PRINTS" id="PR00738">
    <property type="entry name" value="GLHYDRLASE20"/>
</dbReference>
<gene>
    <name evidence="12" type="ORF">D1610_11810</name>
</gene>
<keyword evidence="4" id="KW-0378">Hydrolase</keyword>
<dbReference type="SUPFAM" id="SSF81296">
    <property type="entry name" value="E set domains"/>
    <property type="match status" value="1"/>
</dbReference>
<evidence type="ECO:0000256" key="9">
    <source>
        <dbReference type="SAM" id="MobiDB-lite"/>
    </source>
</evidence>
<evidence type="ECO:0000256" key="8">
    <source>
        <dbReference type="PIRSR" id="PIRSR625705-1"/>
    </source>
</evidence>
<feature type="domain" description="Chitobiase/beta-hexosaminidases N-terminal" evidence="11">
    <location>
        <begin position="33"/>
        <end position="198"/>
    </location>
</feature>
<evidence type="ECO:0000259" key="11">
    <source>
        <dbReference type="SMART" id="SM01081"/>
    </source>
</evidence>
<protein>
    <recommendedName>
        <fullName evidence="3">beta-N-acetylhexosaminidase</fullName>
        <ecNumber evidence="3">3.2.1.52</ecNumber>
    </recommendedName>
    <alternativeName>
        <fullName evidence="6">Beta-N-acetylhexosaminidase</fullName>
    </alternativeName>
    <alternativeName>
        <fullName evidence="7">N-acetyl-beta-glucosaminidase</fullName>
    </alternativeName>
</protein>
<dbReference type="Gene3D" id="2.60.40.10">
    <property type="entry name" value="Immunoglobulins"/>
    <property type="match status" value="1"/>
</dbReference>
<dbReference type="GO" id="GO:0016020">
    <property type="term" value="C:membrane"/>
    <property type="evidence" value="ECO:0007669"/>
    <property type="project" value="TreeGrafter"/>
</dbReference>
<reference evidence="12 13" key="1">
    <citation type="submission" date="2018-08" db="EMBL/GenBank/DDBJ databases">
        <title>The multiple taxonomic identification of Sphingomonas gilva.</title>
        <authorList>
            <person name="Zhu D."/>
            <person name="Zheng S."/>
        </authorList>
    </citation>
    <scope>NUCLEOTIDE SEQUENCE [LARGE SCALE GENOMIC DNA]</scope>
    <source>
        <strain evidence="12 13">ZDH117</strain>
    </source>
</reference>
<evidence type="ECO:0000256" key="1">
    <source>
        <dbReference type="ARBA" id="ARBA00001231"/>
    </source>
</evidence>
<dbReference type="InterPro" id="IPR025705">
    <property type="entry name" value="Beta_hexosaminidase_sua/sub"/>
</dbReference>
<comment type="caution">
    <text evidence="12">The sequence shown here is derived from an EMBL/GenBank/DDBJ whole genome shotgun (WGS) entry which is preliminary data.</text>
</comment>